<dbReference type="EMBL" id="AOLK01000022">
    <property type="protein sequence ID" value="ELZ82571.1"/>
    <property type="molecule type" value="Genomic_DNA"/>
</dbReference>
<evidence type="ECO:0000259" key="1">
    <source>
        <dbReference type="Pfam" id="PF01636"/>
    </source>
</evidence>
<dbReference type="Pfam" id="PF01636">
    <property type="entry name" value="APH"/>
    <property type="match status" value="1"/>
</dbReference>
<dbReference type="PANTHER" id="PTHR21310">
    <property type="entry name" value="AMINOGLYCOSIDE PHOSPHOTRANSFERASE-RELATED-RELATED"/>
    <property type="match status" value="1"/>
</dbReference>
<dbReference type="Proteomes" id="UP000011612">
    <property type="component" value="Unassembled WGS sequence"/>
</dbReference>
<name>M0HDG9_HALEO</name>
<dbReference type="AlphaFoldDB" id="M0HDG9"/>
<dbReference type="InterPro" id="IPR011009">
    <property type="entry name" value="Kinase-like_dom_sf"/>
</dbReference>
<organism evidence="2 3">
    <name type="scientific">Haloferax elongans ATCC BAA-1513</name>
    <dbReference type="NCBI Taxonomy" id="1230453"/>
    <lineage>
        <taxon>Archaea</taxon>
        <taxon>Methanobacteriati</taxon>
        <taxon>Methanobacteriota</taxon>
        <taxon>Stenosarchaea group</taxon>
        <taxon>Halobacteria</taxon>
        <taxon>Halobacteriales</taxon>
        <taxon>Haloferacaceae</taxon>
        <taxon>Haloferax</taxon>
    </lineage>
</organism>
<gene>
    <name evidence="2" type="ORF">C453_15838</name>
</gene>
<keyword evidence="3" id="KW-1185">Reference proteome</keyword>
<dbReference type="InterPro" id="IPR051678">
    <property type="entry name" value="AGP_Transferase"/>
</dbReference>
<evidence type="ECO:0000313" key="2">
    <source>
        <dbReference type="EMBL" id="ELZ82571.1"/>
    </source>
</evidence>
<protein>
    <recommendedName>
        <fullName evidence="1">Aminoglycoside phosphotransferase domain-containing protein</fullName>
    </recommendedName>
</protein>
<dbReference type="PANTHER" id="PTHR21310:SF15">
    <property type="entry name" value="AMINOGLYCOSIDE PHOSPHOTRANSFERASE DOMAIN-CONTAINING PROTEIN"/>
    <property type="match status" value="1"/>
</dbReference>
<feature type="domain" description="Aminoglycoside phosphotransferase" evidence="1">
    <location>
        <begin position="48"/>
        <end position="253"/>
    </location>
</feature>
<dbReference type="InterPro" id="IPR002575">
    <property type="entry name" value="Aminoglycoside_PTrfase"/>
</dbReference>
<evidence type="ECO:0000313" key="3">
    <source>
        <dbReference type="Proteomes" id="UP000011612"/>
    </source>
</evidence>
<sequence length="332" mass="36280">MDAPELEAYLPLSEASMIHVGDGVNDVFVLSPTQGDSRAEPQDDRDADRLVAKFGTYSEPGHLRSGVAAYQLLAKFTDLPVPGVVALDEGDDQTLPFVVMEYRPGTALAGGFPDIERATNPGAVRLLGAVMVAFGSIPAHATDGYGYIERTDYRDGSPVAVGEYDDCTTWLVDYGTELYEAAAEHEQLDPLVPDVFDYLQASRDRLSESPSPSILVTDFSPANLMSRDGTPPESAAGLTGVIDLERAKIGPLEFAAVNAEYLLTRYVDDPEPVREALYDPLPFGPAIPRRDFYRVLAMGRSVAALPFWYDPESELYEKRARVIASELVRIVR</sequence>
<comment type="caution">
    <text evidence="2">The sequence shown here is derived from an EMBL/GenBank/DDBJ whole genome shotgun (WGS) entry which is preliminary data.</text>
</comment>
<dbReference type="SUPFAM" id="SSF56112">
    <property type="entry name" value="Protein kinase-like (PK-like)"/>
    <property type="match status" value="1"/>
</dbReference>
<accession>M0HDG9</accession>
<proteinExistence type="predicted"/>
<dbReference type="PATRIC" id="fig|1230453.4.peg.3154"/>
<dbReference type="Gene3D" id="3.90.1200.10">
    <property type="match status" value="1"/>
</dbReference>
<reference evidence="2 3" key="1">
    <citation type="journal article" date="2014" name="PLoS Genet.">
        <title>Phylogenetically driven sequencing of extremely halophilic archaea reveals strategies for static and dynamic osmo-response.</title>
        <authorList>
            <person name="Becker E.A."/>
            <person name="Seitzer P.M."/>
            <person name="Tritt A."/>
            <person name="Larsen D."/>
            <person name="Krusor M."/>
            <person name="Yao A.I."/>
            <person name="Wu D."/>
            <person name="Madern D."/>
            <person name="Eisen J.A."/>
            <person name="Darling A.E."/>
            <person name="Facciotti M.T."/>
        </authorList>
    </citation>
    <scope>NUCLEOTIDE SEQUENCE [LARGE SCALE GENOMIC DNA]</scope>
    <source>
        <strain evidence="2 3">ATCC BAA-1513</strain>
    </source>
</reference>